<dbReference type="InterPro" id="IPR033885">
    <property type="entry name" value="AlkB/XylM"/>
</dbReference>
<keyword evidence="8" id="KW-0560">Oxidoreductase</keyword>
<dbReference type="RefSeq" id="WP_311367662.1">
    <property type="nucleotide sequence ID" value="NZ_JAVRHX010000001.1"/>
</dbReference>
<keyword evidence="7 12" id="KW-1133">Transmembrane helix</keyword>
<keyword evidence="9" id="KW-0408">Iron</keyword>
<evidence type="ECO:0000256" key="11">
    <source>
        <dbReference type="ARBA" id="ARBA00023136"/>
    </source>
</evidence>
<evidence type="ECO:0000256" key="8">
    <source>
        <dbReference type="ARBA" id="ARBA00023002"/>
    </source>
</evidence>
<feature type="transmembrane region" description="Helical" evidence="12">
    <location>
        <begin position="111"/>
        <end position="132"/>
    </location>
</feature>
<evidence type="ECO:0000256" key="6">
    <source>
        <dbReference type="ARBA" id="ARBA00022723"/>
    </source>
</evidence>
<keyword evidence="6" id="KW-0479">Metal-binding</keyword>
<sequence>MLHYLKFFHFYGIAVSSFIFLLLGGNFIYVGFLFFILLYVLGDMFLGDDYSEPTLNNKNFINTMLYSAIPLALCLLLICAWLVSPANHAIMQDLSNIIGYDLFAAKQATNIWQIGIAVIYAGFLLSGVASVVGHELVHRISSKKDVCAGRWLMSMCLDANFSIEHVYNHHAKVATEDDPATSPRGRSVYLHVLYALFLTNKSAWNIEVKRLKRTKKSIFSYHNIFIRGYLMSLSILLVALFLFSWQGMAMIFAIGLSAKIILEIVNYIEHYGLVRDVKAPVKPKHSWNTNRKMSCWAMFNLPRHSYHHANASVPFEQLKSLPQAPTMINGYISSIAIALIPPLWFFLMNRKLAHWDANFADQSELTLLMNQQK</sequence>
<evidence type="ECO:0000256" key="12">
    <source>
        <dbReference type="SAM" id="Phobius"/>
    </source>
</evidence>
<keyword evidence="3" id="KW-1003">Cell membrane</keyword>
<reference evidence="14 15" key="1">
    <citation type="submission" date="2023-09" db="EMBL/GenBank/DDBJ databases">
        <authorList>
            <person name="Rey-Velasco X."/>
        </authorList>
    </citation>
    <scope>NUCLEOTIDE SEQUENCE [LARGE SCALE GENOMIC DNA]</scope>
    <source>
        <strain evidence="14 15">P117</strain>
    </source>
</reference>
<dbReference type="PANTHER" id="PTHR38674">
    <property type="entry name" value="ALKANE 1-MONOOXYGENASE 1"/>
    <property type="match status" value="1"/>
</dbReference>
<evidence type="ECO:0000256" key="9">
    <source>
        <dbReference type="ARBA" id="ARBA00023004"/>
    </source>
</evidence>
<feature type="transmembrane region" description="Helical" evidence="12">
    <location>
        <begin position="60"/>
        <end position="83"/>
    </location>
</feature>
<evidence type="ECO:0000256" key="4">
    <source>
        <dbReference type="ARBA" id="ARBA00022519"/>
    </source>
</evidence>
<feature type="transmembrane region" description="Helical" evidence="12">
    <location>
        <begin position="7"/>
        <end position="40"/>
    </location>
</feature>
<evidence type="ECO:0000259" key="13">
    <source>
        <dbReference type="Pfam" id="PF00487"/>
    </source>
</evidence>
<feature type="domain" description="Fatty acid desaturase" evidence="13">
    <location>
        <begin position="112"/>
        <end position="320"/>
    </location>
</feature>
<dbReference type="InterPro" id="IPR005804">
    <property type="entry name" value="FA_desaturase_dom"/>
</dbReference>
<evidence type="ECO:0000256" key="5">
    <source>
        <dbReference type="ARBA" id="ARBA00022692"/>
    </source>
</evidence>
<evidence type="ECO:0000256" key="3">
    <source>
        <dbReference type="ARBA" id="ARBA00022475"/>
    </source>
</evidence>
<comment type="similarity">
    <text evidence="2">Belongs to the fatty acid desaturase type 1 family. AlkB subfamily.</text>
</comment>
<keyword evidence="4" id="KW-0997">Cell inner membrane</keyword>
<name>A0ABU2ZNH8_9ALTE</name>
<comment type="subcellular location">
    <subcellularLocation>
        <location evidence="1">Cell inner membrane</location>
        <topology evidence="1">Multi-pass membrane protein</topology>
    </subcellularLocation>
</comment>
<dbReference type="Pfam" id="PF00487">
    <property type="entry name" value="FA_desaturase"/>
    <property type="match status" value="1"/>
</dbReference>
<dbReference type="EMBL" id="JAVRHX010000001">
    <property type="protein sequence ID" value="MDT0594180.1"/>
    <property type="molecule type" value="Genomic_DNA"/>
</dbReference>
<keyword evidence="10" id="KW-0503">Monooxygenase</keyword>
<dbReference type="CDD" id="cd03512">
    <property type="entry name" value="Alkane-hydroxylase"/>
    <property type="match status" value="1"/>
</dbReference>
<evidence type="ECO:0000256" key="2">
    <source>
        <dbReference type="ARBA" id="ARBA00010823"/>
    </source>
</evidence>
<accession>A0ABU2ZNH8</accession>
<evidence type="ECO:0000256" key="1">
    <source>
        <dbReference type="ARBA" id="ARBA00004429"/>
    </source>
</evidence>
<protein>
    <submittedName>
        <fullName evidence="14">Alkane 1-monooxygenase</fullName>
    </submittedName>
</protein>
<keyword evidence="11 12" id="KW-0472">Membrane</keyword>
<keyword evidence="15" id="KW-1185">Reference proteome</keyword>
<keyword evidence="5 12" id="KW-0812">Transmembrane</keyword>
<organism evidence="14 15">
    <name type="scientific">Glaciecola petra</name>
    <dbReference type="NCBI Taxonomy" id="3075602"/>
    <lineage>
        <taxon>Bacteria</taxon>
        <taxon>Pseudomonadati</taxon>
        <taxon>Pseudomonadota</taxon>
        <taxon>Gammaproteobacteria</taxon>
        <taxon>Alteromonadales</taxon>
        <taxon>Alteromonadaceae</taxon>
        <taxon>Glaciecola</taxon>
    </lineage>
</organism>
<comment type="caution">
    <text evidence="14">The sequence shown here is derived from an EMBL/GenBank/DDBJ whole genome shotgun (WGS) entry which is preliminary data.</text>
</comment>
<evidence type="ECO:0000256" key="7">
    <source>
        <dbReference type="ARBA" id="ARBA00022989"/>
    </source>
</evidence>
<evidence type="ECO:0000313" key="15">
    <source>
        <dbReference type="Proteomes" id="UP001253545"/>
    </source>
</evidence>
<evidence type="ECO:0000256" key="10">
    <source>
        <dbReference type="ARBA" id="ARBA00023033"/>
    </source>
</evidence>
<dbReference type="Proteomes" id="UP001253545">
    <property type="component" value="Unassembled WGS sequence"/>
</dbReference>
<evidence type="ECO:0000313" key="14">
    <source>
        <dbReference type="EMBL" id="MDT0594180.1"/>
    </source>
</evidence>
<gene>
    <name evidence="14" type="ORF">RM552_04920</name>
</gene>
<feature type="transmembrane region" description="Helical" evidence="12">
    <location>
        <begin position="224"/>
        <end position="243"/>
    </location>
</feature>
<dbReference type="PANTHER" id="PTHR38674:SF1">
    <property type="entry name" value="ALKANE 1-MONOOXYGENASE 1"/>
    <property type="match status" value="1"/>
</dbReference>
<feature type="transmembrane region" description="Helical" evidence="12">
    <location>
        <begin position="328"/>
        <end position="347"/>
    </location>
</feature>
<proteinExistence type="inferred from homology"/>